<accession>A0A061RMQ2</accession>
<organism evidence="1">
    <name type="scientific">Tetraselmis sp. GSL018</name>
    <dbReference type="NCBI Taxonomy" id="582737"/>
    <lineage>
        <taxon>Eukaryota</taxon>
        <taxon>Viridiplantae</taxon>
        <taxon>Chlorophyta</taxon>
        <taxon>core chlorophytes</taxon>
        <taxon>Chlorodendrophyceae</taxon>
        <taxon>Chlorodendrales</taxon>
        <taxon>Chlorodendraceae</taxon>
        <taxon>Tetraselmis</taxon>
    </lineage>
</organism>
<sequence>MNMSLTKNPIKPITTKPSAVLMQILLNSGEEQIWSPSVLRFDEGHNSKSTRRQTCC</sequence>
<evidence type="ECO:0000313" key="1">
    <source>
        <dbReference type="EMBL" id="JAC71955.1"/>
    </source>
</evidence>
<name>A0A061RMQ2_9CHLO</name>
<gene>
    <name evidence="1" type="ORF">TSPGSL018_803</name>
</gene>
<dbReference type="EMBL" id="GBEZ01014092">
    <property type="protein sequence ID" value="JAC71955.1"/>
    <property type="molecule type" value="Transcribed_RNA"/>
</dbReference>
<reference evidence="1" key="1">
    <citation type="submission" date="2014-05" db="EMBL/GenBank/DDBJ databases">
        <title>The transcriptome of the halophilic microalga Tetraselmis sp. GSL018 isolated from the Great Salt Lake, Utah.</title>
        <authorList>
            <person name="Jinkerson R.E."/>
            <person name="D'Adamo S."/>
            <person name="Posewitz M.C."/>
        </authorList>
    </citation>
    <scope>NUCLEOTIDE SEQUENCE</scope>
    <source>
        <strain evidence="1">GSL018</strain>
    </source>
</reference>
<dbReference type="AlphaFoldDB" id="A0A061RMQ2"/>
<proteinExistence type="predicted"/>
<protein>
    <submittedName>
        <fullName evidence="1">Uncharacterized protein</fullName>
    </submittedName>
</protein>